<dbReference type="PANTHER" id="PTHR45753:SF3">
    <property type="entry name" value="ORNITHINE TRANSCARBAMYLASE, MITOCHONDRIAL"/>
    <property type="match status" value="1"/>
</dbReference>
<dbReference type="GO" id="GO:0016597">
    <property type="term" value="F:amino acid binding"/>
    <property type="evidence" value="ECO:0007669"/>
    <property type="project" value="InterPro"/>
</dbReference>
<keyword evidence="1" id="KW-0808">Transferase</keyword>
<accession>X1R7G3</accession>
<dbReference type="PANTHER" id="PTHR45753">
    <property type="entry name" value="ORNITHINE CARBAMOYLTRANSFERASE, MITOCHONDRIAL"/>
    <property type="match status" value="1"/>
</dbReference>
<protein>
    <recommendedName>
        <fullName evidence="2">Aspartate/ornithine carbamoyltransferase carbamoyl-P binding domain-containing protein</fullName>
    </recommendedName>
</protein>
<evidence type="ECO:0000313" key="3">
    <source>
        <dbReference type="EMBL" id="GAI76468.1"/>
    </source>
</evidence>
<feature type="domain" description="Aspartate/ornithine carbamoyltransferase carbamoyl-P binding" evidence="2">
    <location>
        <begin position="1"/>
        <end position="43"/>
    </location>
</feature>
<dbReference type="InterPro" id="IPR006132">
    <property type="entry name" value="Asp/Orn_carbamoyltranf_P-bd"/>
</dbReference>
<proteinExistence type="predicted"/>
<dbReference type="SUPFAM" id="SSF53671">
    <property type="entry name" value="Aspartate/ornithine carbamoyltransferase"/>
    <property type="match status" value="1"/>
</dbReference>
<name>X1R7G3_9ZZZZ</name>
<reference evidence="3" key="1">
    <citation type="journal article" date="2014" name="Front. Microbiol.">
        <title>High frequency of phylogenetically diverse reductive dehalogenase-homologous genes in deep subseafloor sedimentary metagenomes.</title>
        <authorList>
            <person name="Kawai M."/>
            <person name="Futagami T."/>
            <person name="Toyoda A."/>
            <person name="Takaki Y."/>
            <person name="Nishi S."/>
            <person name="Hori S."/>
            <person name="Arai W."/>
            <person name="Tsubouchi T."/>
            <person name="Morono Y."/>
            <person name="Uchiyama I."/>
            <person name="Ito T."/>
            <person name="Fujiyama A."/>
            <person name="Inagaki F."/>
            <person name="Takami H."/>
        </authorList>
    </citation>
    <scope>NUCLEOTIDE SEQUENCE</scope>
    <source>
        <strain evidence="3">Expedition CK06-06</strain>
    </source>
</reference>
<evidence type="ECO:0000259" key="2">
    <source>
        <dbReference type="Pfam" id="PF02729"/>
    </source>
</evidence>
<organism evidence="3">
    <name type="scientific">marine sediment metagenome</name>
    <dbReference type="NCBI Taxonomy" id="412755"/>
    <lineage>
        <taxon>unclassified sequences</taxon>
        <taxon>metagenomes</taxon>
        <taxon>ecological metagenomes</taxon>
    </lineage>
</organism>
<dbReference type="GO" id="GO:0019240">
    <property type="term" value="P:citrulline biosynthetic process"/>
    <property type="evidence" value="ECO:0007669"/>
    <property type="project" value="TreeGrafter"/>
</dbReference>
<dbReference type="Pfam" id="PF02729">
    <property type="entry name" value="OTCace_N"/>
    <property type="match status" value="1"/>
</dbReference>
<evidence type="ECO:0000256" key="1">
    <source>
        <dbReference type="ARBA" id="ARBA00022679"/>
    </source>
</evidence>
<sequence>MRQLGGQTIYLSPAEVGLGERESVSDVARVLSRYVDAIVARTFS</sequence>
<feature type="non-terminal residue" evidence="3">
    <location>
        <position position="44"/>
    </location>
</feature>
<dbReference type="AlphaFoldDB" id="X1R7G3"/>
<gene>
    <name evidence="3" type="ORF">S12H4_16165</name>
</gene>
<dbReference type="GO" id="GO:0042450">
    <property type="term" value="P:L-arginine biosynthetic process via ornithine"/>
    <property type="evidence" value="ECO:0007669"/>
    <property type="project" value="TreeGrafter"/>
</dbReference>
<dbReference type="InterPro" id="IPR036901">
    <property type="entry name" value="Asp/Orn_carbamoylTrfase_sf"/>
</dbReference>
<dbReference type="EMBL" id="BARW01007803">
    <property type="protein sequence ID" value="GAI76468.1"/>
    <property type="molecule type" value="Genomic_DNA"/>
</dbReference>
<dbReference type="GO" id="GO:0004585">
    <property type="term" value="F:ornithine carbamoyltransferase activity"/>
    <property type="evidence" value="ECO:0007669"/>
    <property type="project" value="TreeGrafter"/>
</dbReference>
<dbReference type="Gene3D" id="3.40.50.1370">
    <property type="entry name" value="Aspartate/ornithine carbamoyltransferase"/>
    <property type="match status" value="1"/>
</dbReference>
<comment type="caution">
    <text evidence="3">The sequence shown here is derived from an EMBL/GenBank/DDBJ whole genome shotgun (WGS) entry which is preliminary data.</text>
</comment>